<evidence type="ECO:0000313" key="7">
    <source>
        <dbReference type="EMBL" id="PCI24934.1"/>
    </source>
</evidence>
<accession>A0A2A4SUX3</accession>
<keyword evidence="5" id="KW-0949">S-adenosyl-L-methionine</keyword>
<dbReference type="InterPro" id="IPR014776">
    <property type="entry name" value="4pyrrole_Mease_sub2"/>
</dbReference>
<dbReference type="PANTHER" id="PTHR47036:SF1">
    <property type="entry name" value="COBALT-FACTOR III C(17)-METHYLTRANSFERASE-RELATED"/>
    <property type="match status" value="1"/>
</dbReference>
<feature type="domain" description="Tetrapyrrole methylase" evidence="6">
    <location>
        <begin position="3"/>
        <end position="202"/>
    </location>
</feature>
<dbReference type="AlphaFoldDB" id="A0A2A4SUX3"/>
<dbReference type="EMBL" id="NVSR01000118">
    <property type="protein sequence ID" value="PCI24934.1"/>
    <property type="molecule type" value="Genomic_DNA"/>
</dbReference>
<dbReference type="GO" id="GO:0009236">
    <property type="term" value="P:cobalamin biosynthetic process"/>
    <property type="evidence" value="ECO:0007669"/>
    <property type="project" value="UniProtKB-UniPathway"/>
</dbReference>
<dbReference type="InterPro" id="IPR000878">
    <property type="entry name" value="4pyrrol_Mease"/>
</dbReference>
<dbReference type="GO" id="GO:0008168">
    <property type="term" value="F:methyltransferase activity"/>
    <property type="evidence" value="ECO:0007669"/>
    <property type="project" value="UniProtKB-KW"/>
</dbReference>
<reference evidence="8" key="1">
    <citation type="submission" date="2017-08" db="EMBL/GenBank/DDBJ databases">
        <title>A dynamic microbial community with high functional redundancy inhabits the cold, oxic subseafloor aquifer.</title>
        <authorList>
            <person name="Tully B.J."/>
            <person name="Wheat C.G."/>
            <person name="Glazer B.T."/>
            <person name="Huber J.A."/>
        </authorList>
    </citation>
    <scope>NUCLEOTIDE SEQUENCE [LARGE SCALE GENOMIC DNA]</scope>
</reference>
<dbReference type="PANTHER" id="PTHR47036">
    <property type="entry name" value="COBALT-FACTOR III C(17)-METHYLTRANSFERASE-RELATED"/>
    <property type="match status" value="1"/>
</dbReference>
<evidence type="ECO:0000256" key="4">
    <source>
        <dbReference type="ARBA" id="ARBA00022679"/>
    </source>
</evidence>
<comment type="caution">
    <text evidence="7">The sequence shown here is derived from an EMBL/GenBank/DDBJ whole genome shotgun (WGS) entry which is preliminary data.</text>
</comment>
<evidence type="ECO:0000256" key="3">
    <source>
        <dbReference type="ARBA" id="ARBA00022603"/>
    </source>
</evidence>
<organism evidence="7 8">
    <name type="scientific">SAR324 cluster bacterium</name>
    <dbReference type="NCBI Taxonomy" id="2024889"/>
    <lineage>
        <taxon>Bacteria</taxon>
        <taxon>Deltaproteobacteria</taxon>
        <taxon>SAR324 cluster</taxon>
    </lineage>
</organism>
<comment type="pathway">
    <text evidence="1">Cofactor biosynthesis; adenosylcobalamin biosynthesis.</text>
</comment>
<evidence type="ECO:0000256" key="5">
    <source>
        <dbReference type="ARBA" id="ARBA00022691"/>
    </source>
</evidence>
<dbReference type="Gene3D" id="3.40.1010.10">
    <property type="entry name" value="Cobalt-precorrin-4 Transmethylase, Domain 1"/>
    <property type="match status" value="1"/>
</dbReference>
<dbReference type="Pfam" id="PF00590">
    <property type="entry name" value="TP_methylase"/>
    <property type="match status" value="1"/>
</dbReference>
<dbReference type="InterPro" id="IPR014777">
    <property type="entry name" value="4pyrrole_Mease_sub1"/>
</dbReference>
<dbReference type="InterPro" id="IPR035996">
    <property type="entry name" value="4pyrrol_Methylase_sf"/>
</dbReference>
<dbReference type="UniPathway" id="UPA00148"/>
<dbReference type="Gene3D" id="3.30.950.10">
    <property type="entry name" value="Methyltransferase, Cobalt-precorrin-4 Transmethylase, Domain 2"/>
    <property type="match status" value="1"/>
</dbReference>
<name>A0A2A4SUX3_9DELT</name>
<keyword evidence="3 7" id="KW-0489">Methyltransferase</keyword>
<dbReference type="InterPro" id="IPR051810">
    <property type="entry name" value="Precorrin_MeTrfase"/>
</dbReference>
<dbReference type="CDD" id="cd11646">
    <property type="entry name" value="Precorrin_3B_C17_MT"/>
    <property type="match status" value="1"/>
</dbReference>
<dbReference type="GO" id="GO:0032259">
    <property type="term" value="P:methylation"/>
    <property type="evidence" value="ECO:0007669"/>
    <property type="project" value="UniProtKB-KW"/>
</dbReference>
<evidence type="ECO:0000259" key="6">
    <source>
        <dbReference type="Pfam" id="PF00590"/>
    </source>
</evidence>
<sequence length="245" mass="27299">MAKLYVVGIGPGGKEHLTQRAIEVLQLCEVVTGYTYYIKLLKDYLEGKKVLKTGMTKEIERCKMAIEEVRQGRDTCIVSTGDAGLYGMAGPIFELAEDIEIEVVPGVSSVFAAAAEMGAPLMHDMCTISLSDLLTPWEVIEKRLELAAKADFVISLYNPRSRGRKDHLNRAVEIMGEFVKKDTPVALVRNAGREGNERKLVTFETIDYEFVDMKTVIIIGNSQTFVKNGQMVTPRGYRIEEKVEA</sequence>
<protein>
    <submittedName>
        <fullName evidence="7">Precorrin-3B C(17)-methyltransferase</fullName>
    </submittedName>
</protein>
<dbReference type="SUPFAM" id="SSF53790">
    <property type="entry name" value="Tetrapyrrole methylase"/>
    <property type="match status" value="1"/>
</dbReference>
<dbReference type="InterPro" id="IPR006363">
    <property type="entry name" value="Cbl_synth_CobJ/CibH_dom"/>
</dbReference>
<evidence type="ECO:0000256" key="2">
    <source>
        <dbReference type="ARBA" id="ARBA00022573"/>
    </source>
</evidence>
<keyword evidence="4 7" id="KW-0808">Transferase</keyword>
<dbReference type="Proteomes" id="UP000218113">
    <property type="component" value="Unassembled WGS sequence"/>
</dbReference>
<dbReference type="NCBIfam" id="TIGR01466">
    <property type="entry name" value="cobJ_cbiH"/>
    <property type="match status" value="1"/>
</dbReference>
<evidence type="ECO:0000256" key="1">
    <source>
        <dbReference type="ARBA" id="ARBA00004953"/>
    </source>
</evidence>
<gene>
    <name evidence="7" type="primary">cobJ</name>
    <name evidence="7" type="ORF">COB67_11275</name>
</gene>
<proteinExistence type="predicted"/>
<evidence type="ECO:0000313" key="8">
    <source>
        <dbReference type="Proteomes" id="UP000218113"/>
    </source>
</evidence>
<keyword evidence="2" id="KW-0169">Cobalamin biosynthesis</keyword>